<dbReference type="AlphaFoldDB" id="A0A2A9DYF8"/>
<dbReference type="EMBL" id="PDJE01000001">
    <property type="protein sequence ID" value="PFG30969.1"/>
    <property type="molecule type" value="Genomic_DNA"/>
</dbReference>
<keyword evidence="1" id="KW-0812">Transmembrane</keyword>
<dbReference type="InterPro" id="IPR036465">
    <property type="entry name" value="vWFA_dom_sf"/>
</dbReference>
<comment type="caution">
    <text evidence="3">The sequence shown here is derived from an EMBL/GenBank/DDBJ whole genome shotgun (WGS) entry which is preliminary data.</text>
</comment>
<dbReference type="SMART" id="SM00327">
    <property type="entry name" value="VWA"/>
    <property type="match status" value="1"/>
</dbReference>
<dbReference type="Gene3D" id="3.40.50.410">
    <property type="entry name" value="von Willebrand factor, type A domain"/>
    <property type="match status" value="1"/>
</dbReference>
<dbReference type="RefSeq" id="WP_169923433.1">
    <property type="nucleotide sequence ID" value="NZ_PDJE01000001.1"/>
</dbReference>
<feature type="domain" description="VWFA" evidence="2">
    <location>
        <begin position="72"/>
        <end position="258"/>
    </location>
</feature>
<keyword evidence="1" id="KW-0472">Membrane</keyword>
<sequence>MTFHPVMPGLLMLVVFAALALFTVVQAVLAPSSRVRIRWISRTLLVVLLGAMMLRPVVNDGRPVDAVGSNVDVYFVIDTTSSMAAEDWADDRPRLEGVRADVAELTDRLVGARFSVTTFDAATVERVPLTTDGGAIEQTVDAMTQEITEYSSGSSISAPLAHLEETLAAAEPGHTTILYYLGDGEQTADEQPESFASIAEYVDGGAVLGYGTEDGGRMLENGGLDAEGDREYIIDPSTGEPAISSIDEGALQTIAEQLGVEYLHRDASTSVDDAASGISVVPQTDPNQDPAPEPELYWVLAIPFGLLLLVELAGLITDLRRLRTRREGRS</sequence>
<dbReference type="InterPro" id="IPR002035">
    <property type="entry name" value="VWF_A"/>
</dbReference>
<dbReference type="PROSITE" id="PS50234">
    <property type="entry name" value="VWFA"/>
    <property type="match status" value="1"/>
</dbReference>
<keyword evidence="4" id="KW-1185">Reference proteome</keyword>
<gene>
    <name evidence="3" type="ORF">ATJ78_1914</name>
</gene>
<feature type="transmembrane region" description="Helical" evidence="1">
    <location>
        <begin position="296"/>
        <end position="316"/>
    </location>
</feature>
<keyword evidence="1" id="KW-1133">Transmembrane helix</keyword>
<dbReference type="Proteomes" id="UP000221369">
    <property type="component" value="Unassembled WGS sequence"/>
</dbReference>
<protein>
    <submittedName>
        <fullName evidence="3">Ca-activated chloride channel family protein</fullName>
    </submittedName>
</protein>
<dbReference type="Pfam" id="PF13519">
    <property type="entry name" value="VWA_2"/>
    <property type="match status" value="1"/>
</dbReference>
<dbReference type="SUPFAM" id="SSF53300">
    <property type="entry name" value="vWA-like"/>
    <property type="match status" value="1"/>
</dbReference>
<proteinExistence type="predicted"/>
<evidence type="ECO:0000313" key="3">
    <source>
        <dbReference type="EMBL" id="PFG30969.1"/>
    </source>
</evidence>
<evidence type="ECO:0000313" key="4">
    <source>
        <dbReference type="Proteomes" id="UP000221369"/>
    </source>
</evidence>
<evidence type="ECO:0000259" key="2">
    <source>
        <dbReference type="PROSITE" id="PS50234"/>
    </source>
</evidence>
<name>A0A2A9DYF8_9MICO</name>
<accession>A0A2A9DYF8</accession>
<dbReference type="CDD" id="cd00198">
    <property type="entry name" value="vWFA"/>
    <property type="match status" value="1"/>
</dbReference>
<organism evidence="3 4">
    <name type="scientific">Paramicrobacterium agarici</name>
    <dbReference type="NCBI Taxonomy" id="630514"/>
    <lineage>
        <taxon>Bacteria</taxon>
        <taxon>Bacillati</taxon>
        <taxon>Actinomycetota</taxon>
        <taxon>Actinomycetes</taxon>
        <taxon>Micrococcales</taxon>
        <taxon>Microbacteriaceae</taxon>
        <taxon>Paramicrobacterium</taxon>
    </lineage>
</organism>
<evidence type="ECO:0000256" key="1">
    <source>
        <dbReference type="SAM" id="Phobius"/>
    </source>
</evidence>
<reference evidence="3 4" key="1">
    <citation type="submission" date="2017-10" db="EMBL/GenBank/DDBJ databases">
        <title>Sequencing the genomes of 1000 actinobacteria strains.</title>
        <authorList>
            <person name="Klenk H.-P."/>
        </authorList>
    </citation>
    <scope>NUCLEOTIDE SEQUENCE [LARGE SCALE GENOMIC DNA]</scope>
    <source>
        <strain evidence="3 4">DSM 21798</strain>
    </source>
</reference>